<organism evidence="1 2">
    <name type="scientific">Methanosarcina siciliae T4/M</name>
    <dbReference type="NCBI Taxonomy" id="1434120"/>
    <lineage>
        <taxon>Archaea</taxon>
        <taxon>Methanobacteriati</taxon>
        <taxon>Methanobacteriota</taxon>
        <taxon>Stenosarchaea group</taxon>
        <taxon>Methanomicrobia</taxon>
        <taxon>Methanosarcinales</taxon>
        <taxon>Methanosarcinaceae</taxon>
        <taxon>Methanosarcina</taxon>
    </lineage>
</organism>
<dbReference type="KEGG" id="msw:MSSIT_3582"/>
<gene>
    <name evidence="1" type="ORF">MSSIT_3582</name>
</gene>
<evidence type="ECO:0000313" key="2">
    <source>
        <dbReference type="Proteomes" id="UP000033111"/>
    </source>
</evidence>
<dbReference type="Proteomes" id="UP000033111">
    <property type="component" value="Chromosome"/>
</dbReference>
<proteinExistence type="predicted"/>
<reference evidence="1 2" key="1">
    <citation type="submission" date="2014-07" db="EMBL/GenBank/DDBJ databases">
        <title>Methanogenic archaea and the global carbon cycle.</title>
        <authorList>
            <person name="Henriksen J.R."/>
            <person name="Luke J."/>
            <person name="Reinhart S."/>
            <person name="Benedict M.N."/>
            <person name="Youngblut N.D."/>
            <person name="Metcalf M.E."/>
            <person name="Whitaker R.J."/>
            <person name="Metcalf W.W."/>
        </authorList>
    </citation>
    <scope>NUCLEOTIDE SEQUENCE [LARGE SCALE GENOMIC DNA]</scope>
    <source>
        <strain evidence="1 2">T4/M</strain>
    </source>
</reference>
<keyword evidence="2" id="KW-1185">Reference proteome</keyword>
<name>A0A0E3L9H9_9EURY</name>
<dbReference type="HOGENOM" id="CLU_2784169_0_0_2"/>
<dbReference type="EMBL" id="CP009506">
    <property type="protein sequence ID" value="AKB30301.1"/>
    <property type="molecule type" value="Genomic_DNA"/>
</dbReference>
<protein>
    <submittedName>
        <fullName evidence="1">Uncharacterized protein</fullName>
    </submittedName>
</protein>
<accession>A0A0E3L9H9</accession>
<dbReference type="AlphaFoldDB" id="A0A0E3L9H9"/>
<sequence length="68" mass="7845">MGEAKRDWILFFCFLFSRIFELSGSAGFQDQPAFRISRLSGSAGFEVFGFNIPVIKQKITAFKIRKKY</sequence>
<evidence type="ECO:0000313" key="1">
    <source>
        <dbReference type="EMBL" id="AKB30301.1"/>
    </source>
</evidence>
<dbReference type="PATRIC" id="fig|1434120.4.peg.4643"/>